<comment type="caution">
    <text evidence="1">The sequence shown here is derived from an EMBL/GenBank/DDBJ whole genome shotgun (WGS) entry which is preliminary data.</text>
</comment>
<evidence type="ECO:0000313" key="2">
    <source>
        <dbReference type="Proteomes" id="UP001482620"/>
    </source>
</evidence>
<reference evidence="1 2" key="1">
    <citation type="submission" date="2021-06" db="EMBL/GenBank/DDBJ databases">
        <authorList>
            <person name="Palmer J.M."/>
        </authorList>
    </citation>
    <scope>NUCLEOTIDE SEQUENCE [LARGE SCALE GENOMIC DNA]</scope>
    <source>
        <strain evidence="2">if_2019</strain>
        <tissue evidence="1">Muscle</tissue>
    </source>
</reference>
<evidence type="ECO:0000313" key="1">
    <source>
        <dbReference type="EMBL" id="MEQ2257415.1"/>
    </source>
</evidence>
<dbReference type="EMBL" id="JAHRIQ010110553">
    <property type="protein sequence ID" value="MEQ2257415.1"/>
    <property type="molecule type" value="Genomic_DNA"/>
</dbReference>
<proteinExistence type="predicted"/>
<protein>
    <submittedName>
        <fullName evidence="1">Uncharacterized protein</fullName>
    </submittedName>
</protein>
<name>A0ABV0VJI2_9TELE</name>
<keyword evidence="2" id="KW-1185">Reference proteome</keyword>
<organism evidence="1 2">
    <name type="scientific">Ilyodon furcidens</name>
    <name type="common">goldbreast splitfin</name>
    <dbReference type="NCBI Taxonomy" id="33524"/>
    <lineage>
        <taxon>Eukaryota</taxon>
        <taxon>Metazoa</taxon>
        <taxon>Chordata</taxon>
        <taxon>Craniata</taxon>
        <taxon>Vertebrata</taxon>
        <taxon>Euteleostomi</taxon>
        <taxon>Actinopterygii</taxon>
        <taxon>Neopterygii</taxon>
        <taxon>Teleostei</taxon>
        <taxon>Neoteleostei</taxon>
        <taxon>Acanthomorphata</taxon>
        <taxon>Ovalentaria</taxon>
        <taxon>Atherinomorphae</taxon>
        <taxon>Cyprinodontiformes</taxon>
        <taxon>Goodeidae</taxon>
        <taxon>Ilyodon</taxon>
    </lineage>
</organism>
<dbReference type="Proteomes" id="UP001482620">
    <property type="component" value="Unassembled WGS sequence"/>
</dbReference>
<accession>A0ABV0VJI2</accession>
<sequence length="103" mass="11754">MVSVCSFRACKGGWRGRLMRSLVFHHTKLKKAHHWVHVGHLRVYENNNKKTGAHRVCVCANAEEDMADVRGNLQCECKYHSWALEMECVNGSLGVQPDVQFES</sequence>
<gene>
    <name evidence="1" type="ORF">ILYODFUR_034596</name>
</gene>